<protein>
    <recommendedName>
        <fullName evidence="4">Nephrocystin 3-like N-terminal domain-containing protein</fullName>
    </recommendedName>
</protein>
<keyword evidence="3" id="KW-1133">Transmembrane helix</keyword>
<dbReference type="GO" id="GO:0003824">
    <property type="term" value="F:catalytic activity"/>
    <property type="evidence" value="ECO:0007669"/>
    <property type="project" value="InterPro"/>
</dbReference>
<dbReference type="InterPro" id="IPR035994">
    <property type="entry name" value="Nucleoside_phosphorylase_sf"/>
</dbReference>
<reference evidence="5 6" key="1">
    <citation type="submission" date="2014-06" db="EMBL/GenBank/DDBJ databases">
        <title>The Genome of the Aflatoxigenic Filamentous Fungus Aspergillus nomius.</title>
        <authorList>
            <person name="Moore M.G."/>
            <person name="Shannon B.M."/>
            <person name="Brian M.M."/>
        </authorList>
    </citation>
    <scope>NUCLEOTIDE SEQUENCE [LARGE SCALE GENOMIC DNA]</scope>
    <source>
        <strain evidence="5 6">NRRL 13137</strain>
    </source>
</reference>
<organism evidence="5 6">
    <name type="scientific">Aspergillus nomiae NRRL (strain ATCC 15546 / NRRL 13137 / CBS 260.88 / M93)</name>
    <dbReference type="NCBI Taxonomy" id="1509407"/>
    <lineage>
        <taxon>Eukaryota</taxon>
        <taxon>Fungi</taxon>
        <taxon>Dikarya</taxon>
        <taxon>Ascomycota</taxon>
        <taxon>Pezizomycotina</taxon>
        <taxon>Eurotiomycetes</taxon>
        <taxon>Eurotiomycetidae</taxon>
        <taxon>Eurotiales</taxon>
        <taxon>Aspergillaceae</taxon>
        <taxon>Aspergillus</taxon>
        <taxon>Aspergillus subgen. Circumdati</taxon>
    </lineage>
</organism>
<dbReference type="PANTHER" id="PTHR46082:SF11">
    <property type="entry name" value="AAA+ ATPASE DOMAIN-CONTAINING PROTEIN-RELATED"/>
    <property type="match status" value="1"/>
</dbReference>
<dbReference type="InterPro" id="IPR027417">
    <property type="entry name" value="P-loop_NTPase"/>
</dbReference>
<evidence type="ECO:0000313" key="6">
    <source>
        <dbReference type="Proteomes" id="UP000037505"/>
    </source>
</evidence>
<gene>
    <name evidence="5" type="ORF">ANOM_005108</name>
</gene>
<accession>A0A0L1J652</accession>
<feature type="domain" description="Nephrocystin 3-like N-terminal" evidence="4">
    <location>
        <begin position="376"/>
        <end position="539"/>
    </location>
</feature>
<proteinExistence type="predicted"/>
<dbReference type="Pfam" id="PF00023">
    <property type="entry name" value="Ank"/>
    <property type="match status" value="1"/>
</dbReference>
<dbReference type="SMART" id="SM00248">
    <property type="entry name" value="ANK"/>
    <property type="match status" value="11"/>
</dbReference>
<dbReference type="Pfam" id="PF24883">
    <property type="entry name" value="NPHP3_N"/>
    <property type="match status" value="1"/>
</dbReference>
<feature type="repeat" description="ANK" evidence="2">
    <location>
        <begin position="1175"/>
        <end position="1210"/>
    </location>
</feature>
<dbReference type="SUPFAM" id="SSF53167">
    <property type="entry name" value="Purine and uridine phosphorylases"/>
    <property type="match status" value="1"/>
</dbReference>
<evidence type="ECO:0000256" key="3">
    <source>
        <dbReference type="SAM" id="Phobius"/>
    </source>
</evidence>
<dbReference type="GO" id="GO:0009116">
    <property type="term" value="P:nucleoside metabolic process"/>
    <property type="evidence" value="ECO:0007669"/>
    <property type="project" value="InterPro"/>
</dbReference>
<dbReference type="OrthoDB" id="195446at2759"/>
<dbReference type="STRING" id="1509407.A0A0L1J652"/>
<comment type="caution">
    <text evidence="5">The sequence shown here is derived from an EMBL/GenBank/DDBJ whole genome shotgun (WGS) entry which is preliminary data.</text>
</comment>
<dbReference type="InterPro" id="IPR056884">
    <property type="entry name" value="NPHP3-like_N"/>
</dbReference>
<evidence type="ECO:0000256" key="1">
    <source>
        <dbReference type="ARBA" id="ARBA00022737"/>
    </source>
</evidence>
<keyword evidence="3" id="KW-0812">Transmembrane</keyword>
<evidence type="ECO:0000256" key="2">
    <source>
        <dbReference type="PROSITE-ProRule" id="PRU00023"/>
    </source>
</evidence>
<dbReference type="Proteomes" id="UP000037505">
    <property type="component" value="Unassembled WGS sequence"/>
</dbReference>
<keyword evidence="3" id="KW-0472">Membrane</keyword>
<dbReference type="PROSITE" id="PS50297">
    <property type="entry name" value="ANK_REP_REGION"/>
    <property type="match status" value="1"/>
</dbReference>
<evidence type="ECO:0000259" key="4">
    <source>
        <dbReference type="Pfam" id="PF24883"/>
    </source>
</evidence>
<keyword evidence="1" id="KW-0677">Repeat</keyword>
<dbReference type="SUPFAM" id="SSF48403">
    <property type="entry name" value="Ankyrin repeat"/>
    <property type="match status" value="2"/>
</dbReference>
<dbReference type="InterPro" id="IPR053137">
    <property type="entry name" value="NLR-like"/>
</dbReference>
<dbReference type="Gene3D" id="3.40.50.300">
    <property type="entry name" value="P-loop containing nucleotide triphosphate hydrolases"/>
    <property type="match status" value="1"/>
</dbReference>
<dbReference type="Gene3D" id="3.40.50.1580">
    <property type="entry name" value="Nucleoside phosphorylase domain"/>
    <property type="match status" value="1"/>
</dbReference>
<dbReference type="GeneID" id="26806912"/>
<keyword evidence="2" id="KW-0040">ANK repeat</keyword>
<dbReference type="RefSeq" id="XP_015408078.1">
    <property type="nucleotide sequence ID" value="XM_015550365.1"/>
</dbReference>
<dbReference type="Gene3D" id="1.25.40.20">
    <property type="entry name" value="Ankyrin repeat-containing domain"/>
    <property type="match status" value="3"/>
</dbReference>
<sequence>MDSSNRILLTRDAYTVGWVCVLDAEQNAARALLDELHVSPPTPHDENAYIVGRMGKHNVVIARPIGQGKANAAETAVNMIRTFPQIRFGLMVGVGGGATDSPDPYMGKRDIRLGDVVVSRPQGNYGGIMQYDTGKKYLEGYKIISHLNKPKKTLITAANTLQSHHNFKQGCMKLYMQEAISKLRDLDMPYFGFPGREHDLLFRAEYRHPDEGEDCSNCDLTQIVDRAPRPEDGPSVHYGLIASADVTMKDPMFRDELRKSEKVLCFEKEAAGLMDHFPCIAIRGISDYAGTHKCKKWQPYAAVTAAAYAKDLLAVIPPSTLAEDTAAAKDIEQFAQEFNKISTTLVTDCHHKILSWLSKLDFKTEQEELFGRSVPTGKWLLESDVFRRWVGGTRWQLRCYGEAGTGKTNLCAIVIHHLQTAFRLPSPVIYLYLSDDEHKRAKQTPDRLLGSMLKQLILSNPDVDIPPELIEAYQGRGNGALSTREILKQTFQDLVAKQVRVYLIVDGLDQCSPEVSELIKDYALGLVQDGLPLSLLTTSLGYREVKRVVHCNHCPRRNLQMYVHCDCYYGRFDLCLDCKEQGIACPNKHNGEEPYDTVRIEVRAQYDELVEYCHEMISRALKTGRDRRDERVHPSPKYNPRPVARYLRDKPGLINRISQEIASNAQSSFIMAQAWLQNLLESDTEPENGEQVMCFLDNVPLDPLTAYINERIAKLRRYKKANELHVAFTTFALVMTACQPLTISQLQHALALKSPSGQIVKSNLVDRVFILKSANGLITIQIGNEWHSVVRFFHYTLSTVLAGSDHHPSLKRAEYKMAKLCLKYLQDEQSSKHYENIAAYPFLSYALQFWGDHVRKANDLRIENAAVQFLKDPVRFAWLTQAVAKCCPGVSEEWIHEAMDVLHLCAWFGLTNMVNLLIVENHDVGVRDHKYSRTPLRYACLNGHVETVAELLKHNTPVEEEAIVDAMCGLTCADRLQYEQEGRQRIVEGLLETGKININAKLGTRSRTVLMLAVGHGHFDFVNVFLSHKSIDVDTQDSNGCTALLFALYAEEGVSIRMIDTVADPVYIPPYEYINEIRYEEYRRPGLVKLLLRNGANPNMRDNAGNSTLIWAIRLGALDAVQTLLECERLDLQAEKELIHTASAMGHPEIIHLLHSALSQSNRFHVYHINARDERGLTPLHYASLSNSARAGEVAQILLELGADPNLTDARSCTPYMMASLLQQTQVIEVLQSKTTSLNGETRSMLDLPVLTLAKHGHWELLREVIASGRTDLTYKCMLSGDTLVHMATAANETDILRLLLSKFNLRPDIAINEQGRTPLHLASSVEIATLLVENGYHIDSTDFNNDTPLDIARRWPGICDVADYLENALKMSEQKHGMEIWGQKTKGGIGRVSGELSVTIHDRGLTSGNSPAWTGRLKRCYLHLLLGTLLLLVMYVELFGTRIVSLLQ</sequence>
<name>A0A0L1J652_ASPN3</name>
<dbReference type="PROSITE" id="PS50088">
    <property type="entry name" value="ANK_REPEAT"/>
    <property type="match status" value="1"/>
</dbReference>
<dbReference type="Pfam" id="PF12796">
    <property type="entry name" value="Ank_2"/>
    <property type="match status" value="3"/>
</dbReference>
<keyword evidence="6" id="KW-1185">Reference proteome</keyword>
<dbReference type="PRINTS" id="PR01415">
    <property type="entry name" value="ANKYRIN"/>
</dbReference>
<evidence type="ECO:0000313" key="5">
    <source>
        <dbReference type="EMBL" id="KNG87155.1"/>
    </source>
</evidence>
<dbReference type="EMBL" id="JNOM01000090">
    <property type="protein sequence ID" value="KNG87155.1"/>
    <property type="molecule type" value="Genomic_DNA"/>
</dbReference>
<dbReference type="InterPro" id="IPR002110">
    <property type="entry name" value="Ankyrin_rpt"/>
</dbReference>
<dbReference type="InterPro" id="IPR036770">
    <property type="entry name" value="Ankyrin_rpt-contain_sf"/>
</dbReference>
<dbReference type="PANTHER" id="PTHR46082">
    <property type="entry name" value="ATP/GTP-BINDING PROTEIN-RELATED"/>
    <property type="match status" value="1"/>
</dbReference>
<feature type="transmembrane region" description="Helical" evidence="3">
    <location>
        <begin position="1422"/>
        <end position="1441"/>
    </location>
</feature>